<dbReference type="InterPro" id="IPR016137">
    <property type="entry name" value="RGS"/>
</dbReference>
<keyword evidence="3" id="KW-1185">Reference proteome</keyword>
<reference evidence="2" key="1">
    <citation type="journal article" date="2010" name="Science">
        <title>Plasticity of animal genome architecture unmasked by rapid evolution of a pelagic tunicate.</title>
        <authorList>
            <person name="Denoeud F."/>
            <person name="Henriet S."/>
            <person name="Mungpakdee S."/>
            <person name="Aury J.M."/>
            <person name="Da Silva C."/>
            <person name="Brinkmann H."/>
            <person name="Mikhaleva J."/>
            <person name="Olsen L.C."/>
            <person name="Jubin C."/>
            <person name="Canestro C."/>
            <person name="Bouquet J.M."/>
            <person name="Danks G."/>
            <person name="Poulain J."/>
            <person name="Campsteijn C."/>
            <person name="Adamski M."/>
            <person name="Cross I."/>
            <person name="Yadetie F."/>
            <person name="Muffato M."/>
            <person name="Louis A."/>
            <person name="Butcher S."/>
            <person name="Tsagkogeorga G."/>
            <person name="Konrad A."/>
            <person name="Singh S."/>
            <person name="Jensen M.F."/>
            <person name="Cong E.H."/>
            <person name="Eikeseth-Otteraa H."/>
            <person name="Noel B."/>
            <person name="Anthouard V."/>
            <person name="Porcel B.M."/>
            <person name="Kachouri-Lafond R."/>
            <person name="Nishino A."/>
            <person name="Ugolini M."/>
            <person name="Chourrout P."/>
            <person name="Nishida H."/>
            <person name="Aasland R."/>
            <person name="Huzurbazar S."/>
            <person name="Westhof E."/>
            <person name="Delsuc F."/>
            <person name="Lehrach H."/>
            <person name="Reinhardt R."/>
            <person name="Weissenbach J."/>
            <person name="Roy S.W."/>
            <person name="Artiguenave F."/>
            <person name="Postlethwait J.H."/>
            <person name="Manak J.R."/>
            <person name="Thompson E.M."/>
            <person name="Jaillon O."/>
            <person name="Du Pasquier L."/>
            <person name="Boudinot P."/>
            <person name="Liberles D.A."/>
            <person name="Volff J.N."/>
            <person name="Philippe H."/>
            <person name="Lenhard B."/>
            <person name="Roest Crollius H."/>
            <person name="Wincker P."/>
            <person name="Chourrout D."/>
        </authorList>
    </citation>
    <scope>NUCLEOTIDE SEQUENCE [LARGE SCALE GENOMIC DNA]</scope>
</reference>
<proteinExistence type="predicted"/>
<dbReference type="AlphaFoldDB" id="E4XUU9"/>
<dbReference type="Proteomes" id="UP000001307">
    <property type="component" value="Unassembled WGS sequence"/>
</dbReference>
<dbReference type="Pfam" id="PF00615">
    <property type="entry name" value="RGS"/>
    <property type="match status" value="1"/>
</dbReference>
<evidence type="ECO:0000259" key="1">
    <source>
        <dbReference type="PROSITE" id="PS50132"/>
    </source>
</evidence>
<organism evidence="2">
    <name type="scientific">Oikopleura dioica</name>
    <name type="common">Tunicate</name>
    <dbReference type="NCBI Taxonomy" id="34765"/>
    <lineage>
        <taxon>Eukaryota</taxon>
        <taxon>Metazoa</taxon>
        <taxon>Chordata</taxon>
        <taxon>Tunicata</taxon>
        <taxon>Appendicularia</taxon>
        <taxon>Copelata</taxon>
        <taxon>Oikopleuridae</taxon>
        <taxon>Oikopleura</taxon>
    </lineage>
</organism>
<evidence type="ECO:0000313" key="2">
    <source>
        <dbReference type="EMBL" id="CBY13496.1"/>
    </source>
</evidence>
<protein>
    <recommendedName>
        <fullName evidence="1">RGS domain-containing protein</fullName>
    </recommendedName>
</protein>
<accession>E4XUU9</accession>
<dbReference type="Gene3D" id="1.10.167.10">
    <property type="entry name" value="Regulator of G-protein Signalling 4, domain 2"/>
    <property type="match status" value="1"/>
</dbReference>
<dbReference type="InParanoid" id="E4XUU9"/>
<dbReference type="PRINTS" id="PR01301">
    <property type="entry name" value="RGSPROTEIN"/>
</dbReference>
<gene>
    <name evidence="2" type="ORF">GSOID_T00004813001</name>
</gene>
<dbReference type="SUPFAM" id="SSF48097">
    <property type="entry name" value="Regulator of G-protein signaling, RGS"/>
    <property type="match status" value="1"/>
</dbReference>
<dbReference type="PANTHER" id="PTHR10845">
    <property type="entry name" value="REGULATOR OF G PROTEIN SIGNALING"/>
    <property type="match status" value="1"/>
</dbReference>
<name>E4XUU9_OIKDI</name>
<evidence type="ECO:0000313" key="3">
    <source>
        <dbReference type="Proteomes" id="UP000001307"/>
    </source>
</evidence>
<dbReference type="InterPro" id="IPR036305">
    <property type="entry name" value="RGS_sf"/>
</dbReference>
<dbReference type="PROSITE" id="PS50132">
    <property type="entry name" value="RGS"/>
    <property type="match status" value="1"/>
</dbReference>
<dbReference type="OrthoDB" id="196547at2759"/>
<sequence>MINLNQSNVETQSRNSSSKLRRYSLMIERKKTFLLEKIGVRPKSRRRTSCVNLVRDFSASHPNCYQLVNSSSSSQLPTSVEEATKIRNLTLLLHDENCRKIFKAFLAKEHSAENLEFWVAVDRYRKEDLPRALSIYNRFLAPGAPDEVNIESKLISQIRDSLTSGHAASNIFDDAKYSIFLLIKRDSYRRFRRWYDANPI</sequence>
<dbReference type="InterPro" id="IPR044926">
    <property type="entry name" value="RGS_subdomain_2"/>
</dbReference>
<feature type="domain" description="RGS" evidence="1">
    <location>
        <begin position="88"/>
        <end position="191"/>
    </location>
</feature>
<dbReference type="SMART" id="SM00315">
    <property type="entry name" value="RGS"/>
    <property type="match status" value="1"/>
</dbReference>
<dbReference type="EMBL" id="FN653191">
    <property type="protein sequence ID" value="CBY13496.1"/>
    <property type="molecule type" value="Genomic_DNA"/>
</dbReference>
<dbReference type="PANTHER" id="PTHR10845:SF192">
    <property type="entry name" value="DOUBLE HIT, ISOFORM B"/>
    <property type="match status" value="1"/>
</dbReference>